<dbReference type="GO" id="GO:0006777">
    <property type="term" value="P:Mo-molybdopterin cofactor biosynthetic process"/>
    <property type="evidence" value="ECO:0007669"/>
    <property type="project" value="UniProtKB-UniRule"/>
</dbReference>
<comment type="function">
    <text evidence="1 7">Catalyzes the insertion of molybdate into adenylated molybdopterin with the concomitant release of AMP.</text>
</comment>
<organism evidence="9 10">
    <name type="scientific">Corynebacterium endometrii</name>
    <dbReference type="NCBI Taxonomy" id="2488819"/>
    <lineage>
        <taxon>Bacteria</taxon>
        <taxon>Bacillati</taxon>
        <taxon>Actinomycetota</taxon>
        <taxon>Actinomycetes</taxon>
        <taxon>Mycobacteriales</taxon>
        <taxon>Corynebacteriaceae</taxon>
        <taxon>Corynebacterium</taxon>
    </lineage>
</organism>
<dbReference type="CDD" id="cd00887">
    <property type="entry name" value="MoeA"/>
    <property type="match status" value="1"/>
</dbReference>
<proteinExistence type="inferred from homology"/>
<evidence type="ECO:0000256" key="1">
    <source>
        <dbReference type="ARBA" id="ARBA00002901"/>
    </source>
</evidence>
<dbReference type="Gene3D" id="3.40.980.10">
    <property type="entry name" value="MoaB/Mog-like domain"/>
    <property type="match status" value="1"/>
</dbReference>
<comment type="catalytic activity">
    <reaction evidence="6">
        <text>adenylyl-molybdopterin + molybdate = Mo-molybdopterin + AMP + H(+)</text>
        <dbReference type="Rhea" id="RHEA:35047"/>
        <dbReference type="ChEBI" id="CHEBI:15378"/>
        <dbReference type="ChEBI" id="CHEBI:36264"/>
        <dbReference type="ChEBI" id="CHEBI:62727"/>
        <dbReference type="ChEBI" id="CHEBI:71302"/>
        <dbReference type="ChEBI" id="CHEBI:456215"/>
        <dbReference type="EC" id="2.10.1.1"/>
    </reaction>
</comment>
<comment type="cofactor">
    <cofactor evidence="7">
        <name>Mg(2+)</name>
        <dbReference type="ChEBI" id="CHEBI:18420"/>
    </cofactor>
</comment>
<dbReference type="AlphaFoldDB" id="A0A4P7QH07"/>
<dbReference type="InterPro" id="IPR036135">
    <property type="entry name" value="MoeA_linker/N_sf"/>
</dbReference>
<dbReference type="EC" id="2.10.1.1" evidence="7"/>
<dbReference type="SUPFAM" id="SSF63882">
    <property type="entry name" value="MoeA N-terminal region -like"/>
    <property type="match status" value="1"/>
</dbReference>
<evidence type="ECO:0000256" key="5">
    <source>
        <dbReference type="ARBA" id="ARBA00023150"/>
    </source>
</evidence>
<comment type="pathway">
    <text evidence="2 7">Cofactor biosynthesis; molybdopterin biosynthesis.</text>
</comment>
<dbReference type="UniPathway" id="UPA00344"/>
<feature type="domain" description="MoaB/Mog" evidence="8">
    <location>
        <begin position="182"/>
        <end position="316"/>
    </location>
</feature>
<dbReference type="RefSeq" id="WP_136140767.1">
    <property type="nucleotide sequence ID" value="NZ_CP039247.1"/>
</dbReference>
<dbReference type="InterPro" id="IPR005110">
    <property type="entry name" value="MoeA_linker/N"/>
</dbReference>
<dbReference type="KEGG" id="cee:CENDO_03365"/>
<keyword evidence="10" id="KW-1185">Reference proteome</keyword>
<dbReference type="EMBL" id="CP039247">
    <property type="protein sequence ID" value="QCB27967.1"/>
    <property type="molecule type" value="Genomic_DNA"/>
</dbReference>
<dbReference type="InterPro" id="IPR038987">
    <property type="entry name" value="MoeA-like"/>
</dbReference>
<dbReference type="PANTHER" id="PTHR10192:SF5">
    <property type="entry name" value="GEPHYRIN"/>
    <property type="match status" value="1"/>
</dbReference>
<dbReference type="Gene3D" id="3.90.105.10">
    <property type="entry name" value="Molybdopterin biosynthesis moea protein, domain 2"/>
    <property type="match status" value="1"/>
</dbReference>
<keyword evidence="4 7" id="KW-0500">Molybdenum</keyword>
<dbReference type="SMART" id="SM00852">
    <property type="entry name" value="MoCF_biosynth"/>
    <property type="match status" value="1"/>
</dbReference>
<keyword evidence="7" id="KW-0460">Magnesium</keyword>
<dbReference type="OrthoDB" id="9804758at2"/>
<reference evidence="9 10" key="1">
    <citation type="submission" date="2019-04" db="EMBL/GenBank/DDBJ databases">
        <title>Corynebacterium endometrii sp. nov., isolated from the uterus of a cow with endometritis.</title>
        <authorList>
            <person name="Ballas P."/>
            <person name="Ruckert C."/>
            <person name="Wagener K."/>
            <person name="Drillich M."/>
            <person name="Kaempfer P."/>
            <person name="Busse H.-J."/>
            <person name="Ehling-Schulz M."/>
        </authorList>
    </citation>
    <scope>NUCLEOTIDE SEQUENCE [LARGE SCALE GENOMIC DNA]</scope>
    <source>
        <strain evidence="9 10">LMM-1653</strain>
    </source>
</reference>
<evidence type="ECO:0000256" key="4">
    <source>
        <dbReference type="ARBA" id="ARBA00022505"/>
    </source>
</evidence>
<dbReference type="GO" id="GO:0005829">
    <property type="term" value="C:cytosol"/>
    <property type="evidence" value="ECO:0007669"/>
    <property type="project" value="TreeGrafter"/>
</dbReference>
<dbReference type="InterPro" id="IPR001453">
    <property type="entry name" value="MoaB/Mog_dom"/>
</dbReference>
<dbReference type="GO" id="GO:0061599">
    <property type="term" value="F:molybdopterin molybdotransferase activity"/>
    <property type="evidence" value="ECO:0007669"/>
    <property type="project" value="UniProtKB-UniRule"/>
</dbReference>
<dbReference type="Proteomes" id="UP000296352">
    <property type="component" value="Chromosome"/>
</dbReference>
<comment type="similarity">
    <text evidence="3 7">Belongs to the MoeA family.</text>
</comment>
<dbReference type="GO" id="GO:0046872">
    <property type="term" value="F:metal ion binding"/>
    <property type="evidence" value="ECO:0007669"/>
    <property type="project" value="UniProtKB-UniRule"/>
</dbReference>
<name>A0A4P7QH07_9CORY</name>
<dbReference type="InterPro" id="IPR036688">
    <property type="entry name" value="MoeA_C_domain_IV_sf"/>
</dbReference>
<dbReference type="PANTHER" id="PTHR10192">
    <property type="entry name" value="MOLYBDOPTERIN BIOSYNTHESIS PROTEIN"/>
    <property type="match status" value="1"/>
</dbReference>
<keyword evidence="5 7" id="KW-0501">Molybdenum cofactor biosynthesis</keyword>
<dbReference type="Pfam" id="PF03454">
    <property type="entry name" value="MoeA_C"/>
    <property type="match status" value="1"/>
</dbReference>
<gene>
    <name evidence="9" type="primary">moeA1</name>
    <name evidence="9" type="ORF">CENDO_03365</name>
</gene>
<dbReference type="InterPro" id="IPR036425">
    <property type="entry name" value="MoaB/Mog-like_dom_sf"/>
</dbReference>
<dbReference type="Gene3D" id="2.170.190.11">
    <property type="entry name" value="Molybdopterin biosynthesis moea protein, domain 3"/>
    <property type="match status" value="1"/>
</dbReference>
<sequence>MGQSRTPEQHVDAVKALVGRRPQVSLSPVEALGRALSRDVVSPGDSPAFDNSQMDGYALGEAHLAGGSFTVGPSVAAGADPDAAVPEGIGQQIIAIMTGAKLPRGTRAVVPVERCRPPEFIEEGPVMVPATQRGQFVRRRGSDIREGAVLFEAGHVVNARTVAACALLGVDVLPVERPASIVVCTGGDEVGGAGAASIPDANGPLIESMAADARIEVTARISTPDDPSTLRARLEEAVAKHSPDAVVTSGGISHGKREVVRQVLEPTGGWFGHVSQQPGGPQGLSSFKGTPVISLPGNPVSTAVSFRLFVAPVLGHAPGTIRAELAAPVRGIEGRDCFYRGVLEFDKARAVARVLEGAGSHLIAQSAAATCLIRIPASADYQAGESVAVYPW</sequence>
<dbReference type="SUPFAM" id="SSF63867">
    <property type="entry name" value="MoeA C-terminal domain-like"/>
    <property type="match status" value="1"/>
</dbReference>
<evidence type="ECO:0000313" key="10">
    <source>
        <dbReference type="Proteomes" id="UP000296352"/>
    </source>
</evidence>
<evidence type="ECO:0000259" key="8">
    <source>
        <dbReference type="SMART" id="SM00852"/>
    </source>
</evidence>
<keyword evidence="7 9" id="KW-0808">Transferase</keyword>
<keyword evidence="7" id="KW-0479">Metal-binding</keyword>
<evidence type="ECO:0000256" key="3">
    <source>
        <dbReference type="ARBA" id="ARBA00010763"/>
    </source>
</evidence>
<dbReference type="SUPFAM" id="SSF53218">
    <property type="entry name" value="Molybdenum cofactor biosynthesis proteins"/>
    <property type="match status" value="1"/>
</dbReference>
<dbReference type="Pfam" id="PF00994">
    <property type="entry name" value="MoCF_biosynth"/>
    <property type="match status" value="1"/>
</dbReference>
<dbReference type="InterPro" id="IPR005111">
    <property type="entry name" value="MoeA_C_domain_IV"/>
</dbReference>
<dbReference type="Gene3D" id="2.40.340.10">
    <property type="entry name" value="MoeA, C-terminal, domain IV"/>
    <property type="match status" value="1"/>
</dbReference>
<evidence type="ECO:0000256" key="7">
    <source>
        <dbReference type="RuleBase" id="RU365090"/>
    </source>
</evidence>
<protein>
    <recommendedName>
        <fullName evidence="7">Molybdopterin molybdenumtransferase</fullName>
        <ecNumber evidence="7">2.10.1.1</ecNumber>
    </recommendedName>
</protein>
<evidence type="ECO:0000256" key="2">
    <source>
        <dbReference type="ARBA" id="ARBA00005046"/>
    </source>
</evidence>
<evidence type="ECO:0000313" key="9">
    <source>
        <dbReference type="EMBL" id="QCB27967.1"/>
    </source>
</evidence>
<accession>A0A4P7QH07</accession>
<dbReference type="Pfam" id="PF03453">
    <property type="entry name" value="MoeA_N"/>
    <property type="match status" value="1"/>
</dbReference>
<evidence type="ECO:0000256" key="6">
    <source>
        <dbReference type="ARBA" id="ARBA00047317"/>
    </source>
</evidence>